<dbReference type="Pfam" id="PF00589">
    <property type="entry name" value="Phage_integrase"/>
    <property type="match status" value="1"/>
</dbReference>
<dbReference type="Proteomes" id="UP000541610">
    <property type="component" value="Unassembled WGS sequence"/>
</dbReference>
<evidence type="ECO:0000313" key="7">
    <source>
        <dbReference type="Proteomes" id="UP000541610"/>
    </source>
</evidence>
<evidence type="ECO:0000256" key="2">
    <source>
        <dbReference type="ARBA" id="ARBA00023172"/>
    </source>
</evidence>
<comment type="caution">
    <text evidence="6">The sequence shown here is derived from an EMBL/GenBank/DDBJ whole genome shotgun (WGS) entry which is preliminary data.</text>
</comment>
<dbReference type="SUPFAM" id="SSF56349">
    <property type="entry name" value="DNA breaking-rejoining enzymes"/>
    <property type="match status" value="1"/>
</dbReference>
<dbReference type="AlphaFoldDB" id="A0A7J6QNV1"/>
<keyword evidence="1" id="KW-0238">DNA-binding</keyword>
<evidence type="ECO:0000313" key="4">
    <source>
        <dbReference type="EMBL" id="KAF4686464.1"/>
    </source>
</evidence>
<protein>
    <recommendedName>
        <fullName evidence="3">Tyr recombinase domain-containing protein</fullName>
    </recommendedName>
</protein>
<dbReference type="Proteomes" id="UP000574390">
    <property type="component" value="Unassembled WGS sequence"/>
</dbReference>
<dbReference type="InterPro" id="IPR013762">
    <property type="entry name" value="Integrase-like_cat_sf"/>
</dbReference>
<dbReference type="EMBL" id="JABANP010000221">
    <property type="protein sequence ID" value="KAF4686464.1"/>
    <property type="molecule type" value="Genomic_DNA"/>
</dbReference>
<keyword evidence="2" id="KW-0233">DNA recombination</keyword>
<dbReference type="OMA" id="HMAMARA"/>
<dbReference type="InterPro" id="IPR010998">
    <property type="entry name" value="Integrase_recombinase_N"/>
</dbReference>
<dbReference type="GO" id="GO:0003677">
    <property type="term" value="F:DNA binding"/>
    <property type="evidence" value="ECO:0007669"/>
    <property type="project" value="UniProtKB-KW"/>
</dbReference>
<feature type="domain" description="Tyr recombinase" evidence="3">
    <location>
        <begin position="160"/>
        <end position="361"/>
    </location>
</feature>
<accession>A0A7J6QNV1</accession>
<dbReference type="EMBL" id="JABANO010031426">
    <property type="protein sequence ID" value="KAF4710259.1"/>
    <property type="molecule type" value="Genomic_DNA"/>
</dbReference>
<dbReference type="InterPro" id="IPR011010">
    <property type="entry name" value="DNA_brk_join_enz"/>
</dbReference>
<dbReference type="PANTHER" id="PTHR34605">
    <property type="entry name" value="PHAGE_INTEGRASE DOMAIN-CONTAINING PROTEIN"/>
    <property type="match status" value="1"/>
</dbReference>
<sequence>MVKLDPTVEAELCRERDNWLVVQEEALPDAGKDVIDELPGVSSPAIPGRIPGTRREIFEHMVLARAPSTNRKRGYTIRNYEDMCASSGITAFPVSGQSLVTYVVGLTKKALKYETVTDYVGTVKLESRRLSDYTLTQMENERVRLALQAAKRLLGNRSTKRTVTLDIDQVRLLAHLVPESGRSRSTVAYLVGTMGLLRLKEVVSLKFSDITLSAEGDYVAIKIRQSKTDQSGVGHTVYVGCVSYPNHRGCREHACALHRMVQMLSTLKDSQKRGSLFGATYSQLRKDINHLVTTVFTGRLEEGDEVGKKTSHSMRRTGVRLLADAMVRLEAIADYGRWKDVRTVQNNYMRDYSGRLGREKFYSSRMLTVR</sequence>
<dbReference type="GO" id="GO:0015074">
    <property type="term" value="P:DNA integration"/>
    <property type="evidence" value="ECO:0007669"/>
    <property type="project" value="InterPro"/>
</dbReference>
<evidence type="ECO:0000313" key="8">
    <source>
        <dbReference type="Proteomes" id="UP000553632"/>
    </source>
</evidence>
<evidence type="ECO:0000313" key="6">
    <source>
        <dbReference type="EMBL" id="KAF4710259.1"/>
    </source>
</evidence>
<evidence type="ECO:0000259" key="3">
    <source>
        <dbReference type="PROSITE" id="PS51898"/>
    </source>
</evidence>
<proteinExistence type="predicted"/>
<dbReference type="OrthoDB" id="434851at2759"/>
<dbReference type="InterPro" id="IPR002104">
    <property type="entry name" value="Integrase_catalytic"/>
</dbReference>
<gene>
    <name evidence="4" type="ORF">FOZ60_005269</name>
    <name evidence="5" type="ORF">FOZ62_018744</name>
    <name evidence="6" type="ORF">FOZ63_028009</name>
</gene>
<organism evidence="6 8">
    <name type="scientific">Perkinsus olseni</name>
    <name type="common">Perkinsus atlanticus</name>
    <dbReference type="NCBI Taxonomy" id="32597"/>
    <lineage>
        <taxon>Eukaryota</taxon>
        <taxon>Sar</taxon>
        <taxon>Alveolata</taxon>
        <taxon>Perkinsozoa</taxon>
        <taxon>Perkinsea</taxon>
        <taxon>Perkinsida</taxon>
        <taxon>Perkinsidae</taxon>
        <taxon>Perkinsus</taxon>
    </lineage>
</organism>
<keyword evidence="8" id="KW-1185">Reference proteome</keyword>
<evidence type="ECO:0000256" key="1">
    <source>
        <dbReference type="ARBA" id="ARBA00023125"/>
    </source>
</evidence>
<dbReference type="Gene3D" id="1.10.150.130">
    <property type="match status" value="1"/>
</dbReference>
<dbReference type="PROSITE" id="PS51898">
    <property type="entry name" value="TYR_RECOMBINASE"/>
    <property type="match status" value="1"/>
</dbReference>
<name>A0A7J6QNV1_PEROL</name>
<dbReference type="PANTHER" id="PTHR34605:SF4">
    <property type="entry name" value="DNA ADENINE METHYLTRANSFERASE"/>
    <property type="match status" value="1"/>
</dbReference>
<dbReference type="GO" id="GO:0006310">
    <property type="term" value="P:DNA recombination"/>
    <property type="evidence" value="ECO:0007669"/>
    <property type="project" value="UniProtKB-KW"/>
</dbReference>
<dbReference type="Proteomes" id="UP000553632">
    <property type="component" value="Unassembled WGS sequence"/>
</dbReference>
<reference evidence="7 8" key="1">
    <citation type="submission" date="2020-04" db="EMBL/GenBank/DDBJ databases">
        <title>Perkinsus olseni comparative genomics.</title>
        <authorList>
            <person name="Bogema D.R."/>
        </authorList>
    </citation>
    <scope>NUCLEOTIDE SEQUENCE [LARGE SCALE GENOMIC DNA]</scope>
    <source>
        <strain evidence="4">00978-12</strain>
        <strain evidence="5">ATCC PRA-205</strain>
        <strain evidence="6 8">ATCC PRA-207</strain>
    </source>
</reference>
<dbReference type="InterPro" id="IPR052925">
    <property type="entry name" value="Phage_Integrase-like_Recomb"/>
</dbReference>
<evidence type="ECO:0000313" key="5">
    <source>
        <dbReference type="EMBL" id="KAF4709571.1"/>
    </source>
</evidence>
<dbReference type="EMBL" id="JABANM010028531">
    <property type="protein sequence ID" value="KAF4709571.1"/>
    <property type="molecule type" value="Genomic_DNA"/>
</dbReference>
<dbReference type="SUPFAM" id="SSF47823">
    <property type="entry name" value="lambda integrase-like, N-terminal domain"/>
    <property type="match status" value="1"/>
</dbReference>
<dbReference type="Gene3D" id="1.10.443.10">
    <property type="entry name" value="Intergrase catalytic core"/>
    <property type="match status" value="1"/>
</dbReference>